<sequence>MNGYSITKRATVASECACVHSFDLEKKHIEIALSTPELRLASQYEMDGKILVVPIRGKGDGSVNMSEYEFPVRDVDIAHTLDYELVTKEDGLEYMEIVNSNLVYKPMRMQIYLDNLFNGDKALSDNTNRFLNENWEGINAEFGPAIAQAIGEVGKQVIANCMAVVAYKDIFPETV</sequence>
<protein>
    <recommendedName>
        <fullName evidence="3">Protein takeout</fullName>
    </recommendedName>
</protein>
<dbReference type="PANTHER" id="PTHR11008">
    <property type="entry name" value="PROTEIN TAKEOUT-LIKE PROTEIN"/>
    <property type="match status" value="1"/>
</dbReference>
<evidence type="ECO:0000313" key="2">
    <source>
        <dbReference type="Proteomes" id="UP001159363"/>
    </source>
</evidence>
<proteinExistence type="predicted"/>
<dbReference type="InterPro" id="IPR038606">
    <property type="entry name" value="To_sf"/>
</dbReference>
<evidence type="ECO:0008006" key="3">
    <source>
        <dbReference type="Google" id="ProtNLM"/>
    </source>
</evidence>
<dbReference type="PANTHER" id="PTHR11008:SF32">
    <property type="entry name" value="CIRCADIAN CLOCK-CONTROLLED PROTEIN DAYWAKE-RELATED"/>
    <property type="match status" value="1"/>
</dbReference>
<keyword evidence="2" id="KW-1185">Reference proteome</keyword>
<comment type="caution">
    <text evidence="1">The sequence shown here is derived from an EMBL/GenBank/DDBJ whole genome shotgun (WGS) entry which is preliminary data.</text>
</comment>
<dbReference type="SMART" id="SM00700">
    <property type="entry name" value="JHBP"/>
    <property type="match status" value="1"/>
</dbReference>
<gene>
    <name evidence="1" type="ORF">PR048_027335</name>
</gene>
<dbReference type="Pfam" id="PF06585">
    <property type="entry name" value="JHBP"/>
    <property type="match status" value="1"/>
</dbReference>
<organism evidence="1 2">
    <name type="scientific">Dryococelus australis</name>
    <dbReference type="NCBI Taxonomy" id="614101"/>
    <lineage>
        <taxon>Eukaryota</taxon>
        <taxon>Metazoa</taxon>
        <taxon>Ecdysozoa</taxon>
        <taxon>Arthropoda</taxon>
        <taxon>Hexapoda</taxon>
        <taxon>Insecta</taxon>
        <taxon>Pterygota</taxon>
        <taxon>Neoptera</taxon>
        <taxon>Polyneoptera</taxon>
        <taxon>Phasmatodea</taxon>
        <taxon>Verophasmatodea</taxon>
        <taxon>Anareolatae</taxon>
        <taxon>Phasmatidae</taxon>
        <taxon>Eurycanthinae</taxon>
        <taxon>Dryococelus</taxon>
    </lineage>
</organism>
<dbReference type="Proteomes" id="UP001159363">
    <property type="component" value="Chromosome 11"/>
</dbReference>
<name>A0ABQ9GGA9_9NEOP</name>
<dbReference type="EMBL" id="JARBHB010000012">
    <property type="protein sequence ID" value="KAJ8871031.1"/>
    <property type="molecule type" value="Genomic_DNA"/>
</dbReference>
<evidence type="ECO:0000313" key="1">
    <source>
        <dbReference type="EMBL" id="KAJ8871031.1"/>
    </source>
</evidence>
<accession>A0ABQ9GGA9</accession>
<dbReference type="InterPro" id="IPR010562">
    <property type="entry name" value="Haemolymph_juvenile_hormone-bd"/>
</dbReference>
<reference evidence="1 2" key="1">
    <citation type="submission" date="2023-02" db="EMBL/GenBank/DDBJ databases">
        <title>LHISI_Scaffold_Assembly.</title>
        <authorList>
            <person name="Stuart O.P."/>
            <person name="Cleave R."/>
            <person name="Magrath M.J.L."/>
            <person name="Mikheyev A.S."/>
        </authorList>
    </citation>
    <scope>NUCLEOTIDE SEQUENCE [LARGE SCALE GENOMIC DNA]</scope>
    <source>
        <strain evidence="1">Daus_M_001</strain>
        <tissue evidence="1">Leg muscle</tissue>
    </source>
</reference>
<dbReference type="Gene3D" id="3.15.10.30">
    <property type="entry name" value="Haemolymph juvenile hormone binding protein"/>
    <property type="match status" value="1"/>
</dbReference>